<dbReference type="AlphaFoldDB" id="A0A8S1RET0"/>
<sequence length="936" mass="112784">MDVFYGFDFFIQGCQFLIQTQISEAINHFEIFDKINQFTQPIFKRQIPKCQRFSNNYFNDVCEELLQIIKSCFLKLETLENQQIKQFILDRCSLILQSIENFQFANQQFNEGSLQLTIERKKQLHRSQVKLACIRGNFTQETLFTKTFSTLLSEDISHINQIGAILFTDLALTEKPWEIFFFKINGKQRLSHITSLIYYLNKYYEEPHLFSMLKLGKILKRFKEYWLSLVIFSFLRKVCMVCQKQFDFNPYLPFLYYQIAKICLYLGQFNEAYQFYLKAYKISKQLNNIKLYFDSKNKDKWIFKLKYKLMILSIFQQKSNETIEMIKELLQDESDGMPYHIRTFTHFCNQYMKDVSHFNKSQKYRKCDQFLIYLSNIVRSNLIGIQIPNEDIKQYANVIELKDKDIPKVTIKQKIEYEFKLNSYFQTLQFYIILVCHMRTDQMISKDYYQKQEILEQFLQYIDCKLYTTLSDVIEKFAFSQDCYENLLLSHFYYDISMFQQCKNSLTQFEKSKKENKKKYSIQESLVFQKIVDNYRYLIQYNNEEMLIEQCIPSTDLSEIQYAIGIRYLNEGRYKEGVEYLKKVSLNNVYKDLCYIHLQKLIQQSREELKMIDQTQNRNDLSEIIRQIDFDRLLKSKSRQNSINEEFYRISYQQQLRNQNILVDSVSLSQISRSNSIQDGQFYTLMQFSNLIDDKEIYDLIVRIEQEFPNVEQFDQDNFYKQYPTSNVLTQDVIIFMNDDEKIVMKIKEIIEIYQDQLKSKLKDSLIEILGQIIVNKLNYRGFAQLISLKYQLMISQTNASNLKFYMFFPYYETMSRMDIRQLQDLTLSIKILNHKKIYHRDLKPSNILKKNGNPVIIDFDCSYFWDERLQKWWRGKGLTPQYYPENDIKEDKIDIYQLGKIGREIVENCPEEFYKGAMEEYENRYSLLKLLVILN</sequence>
<dbReference type="GO" id="GO:0005524">
    <property type="term" value="F:ATP binding"/>
    <property type="evidence" value="ECO:0007669"/>
    <property type="project" value="InterPro"/>
</dbReference>
<reference evidence="2" key="1">
    <citation type="submission" date="2021-01" db="EMBL/GenBank/DDBJ databases">
        <authorList>
            <consortium name="Genoscope - CEA"/>
            <person name="William W."/>
        </authorList>
    </citation>
    <scope>NUCLEOTIDE SEQUENCE</scope>
</reference>
<comment type="caution">
    <text evidence="2">The sequence shown here is derived from an EMBL/GenBank/DDBJ whole genome shotgun (WGS) entry which is preliminary data.</text>
</comment>
<name>A0A8S1RET0_9CILI</name>
<feature type="domain" description="Protein kinase" evidence="1">
    <location>
        <begin position="671"/>
        <end position="936"/>
    </location>
</feature>
<proteinExistence type="predicted"/>
<accession>A0A8S1RET0</accession>
<protein>
    <recommendedName>
        <fullName evidence="1">Protein kinase domain-containing protein</fullName>
    </recommendedName>
</protein>
<dbReference type="EMBL" id="CAJJDN010000170">
    <property type="protein sequence ID" value="CAD8126791.1"/>
    <property type="molecule type" value="Genomic_DNA"/>
</dbReference>
<evidence type="ECO:0000313" key="3">
    <source>
        <dbReference type="Proteomes" id="UP000692954"/>
    </source>
</evidence>
<gene>
    <name evidence="2" type="ORF">PSON_ATCC_30995.1.T1700089</name>
</gene>
<organism evidence="2 3">
    <name type="scientific">Paramecium sonneborni</name>
    <dbReference type="NCBI Taxonomy" id="65129"/>
    <lineage>
        <taxon>Eukaryota</taxon>
        <taxon>Sar</taxon>
        <taxon>Alveolata</taxon>
        <taxon>Ciliophora</taxon>
        <taxon>Intramacronucleata</taxon>
        <taxon>Oligohymenophorea</taxon>
        <taxon>Peniculida</taxon>
        <taxon>Parameciidae</taxon>
        <taxon>Paramecium</taxon>
    </lineage>
</organism>
<dbReference type="Proteomes" id="UP000692954">
    <property type="component" value="Unassembled WGS sequence"/>
</dbReference>
<dbReference type="PROSITE" id="PS50011">
    <property type="entry name" value="PROTEIN_KINASE_DOM"/>
    <property type="match status" value="1"/>
</dbReference>
<dbReference type="InterPro" id="IPR000719">
    <property type="entry name" value="Prot_kinase_dom"/>
</dbReference>
<evidence type="ECO:0000259" key="1">
    <source>
        <dbReference type="PROSITE" id="PS50011"/>
    </source>
</evidence>
<dbReference type="OrthoDB" id="291226at2759"/>
<dbReference type="GO" id="GO:0004672">
    <property type="term" value="F:protein kinase activity"/>
    <property type="evidence" value="ECO:0007669"/>
    <property type="project" value="InterPro"/>
</dbReference>
<keyword evidence="3" id="KW-1185">Reference proteome</keyword>
<evidence type="ECO:0000313" key="2">
    <source>
        <dbReference type="EMBL" id="CAD8126791.1"/>
    </source>
</evidence>